<proteinExistence type="predicted"/>
<dbReference type="InterPro" id="IPR050832">
    <property type="entry name" value="Bact_Acetyltransf"/>
</dbReference>
<dbReference type="Proteomes" id="UP000053096">
    <property type="component" value="Unassembled WGS sequence"/>
</dbReference>
<evidence type="ECO:0000313" key="5">
    <source>
        <dbReference type="Proteomes" id="UP000053096"/>
    </source>
</evidence>
<dbReference type="PANTHER" id="PTHR43877:SF2">
    <property type="entry name" value="AMINOALKYLPHOSPHONATE N-ACETYLTRANSFERASE-RELATED"/>
    <property type="match status" value="1"/>
</dbReference>
<dbReference type="GO" id="GO:0016747">
    <property type="term" value="F:acyltransferase activity, transferring groups other than amino-acyl groups"/>
    <property type="evidence" value="ECO:0007669"/>
    <property type="project" value="InterPro"/>
</dbReference>
<evidence type="ECO:0000313" key="4">
    <source>
        <dbReference type="EMBL" id="CUI88386.1"/>
    </source>
</evidence>
<dbReference type="InterPro" id="IPR016181">
    <property type="entry name" value="Acyl_CoA_acyltransferase"/>
</dbReference>
<dbReference type="InterPro" id="IPR000182">
    <property type="entry name" value="GNAT_dom"/>
</dbReference>
<protein>
    <submittedName>
        <fullName evidence="4">Putative acetyltransferase YhhY</fullName>
    </submittedName>
</protein>
<dbReference type="PROSITE" id="PS51186">
    <property type="entry name" value="GNAT"/>
    <property type="match status" value="1"/>
</dbReference>
<evidence type="ECO:0000256" key="1">
    <source>
        <dbReference type="ARBA" id="ARBA00022679"/>
    </source>
</evidence>
<name>A0A0M7G079_9BORD</name>
<keyword evidence="2" id="KW-0012">Acyltransferase</keyword>
<dbReference type="SUPFAM" id="SSF55729">
    <property type="entry name" value="Acyl-CoA N-acyltransferases (Nat)"/>
    <property type="match status" value="1"/>
</dbReference>
<organism evidence="4 5">
    <name type="scientific">Bordetella pseudohinzii</name>
    <dbReference type="NCBI Taxonomy" id="1331258"/>
    <lineage>
        <taxon>Bacteria</taxon>
        <taxon>Pseudomonadati</taxon>
        <taxon>Pseudomonadota</taxon>
        <taxon>Betaproteobacteria</taxon>
        <taxon>Burkholderiales</taxon>
        <taxon>Alcaligenaceae</taxon>
        <taxon>Bordetella</taxon>
    </lineage>
</organism>
<reference evidence="4 5" key="1">
    <citation type="submission" date="2015-09" db="EMBL/GenBank/DDBJ databases">
        <authorList>
            <person name="Jackson K.R."/>
            <person name="Lunt B.L."/>
            <person name="Fisher J.N.B."/>
            <person name="Gardner A.V."/>
            <person name="Bailey M.E."/>
            <person name="Deus L.M."/>
            <person name="Earl A.S."/>
            <person name="Gibby P.D."/>
            <person name="Hartmann K.A."/>
            <person name="Liu J.E."/>
            <person name="Manci A.M."/>
            <person name="Nielsen D.A."/>
            <person name="Solomon M.B."/>
            <person name="Breakwell D.P."/>
            <person name="Burnett S.H."/>
            <person name="Grose J.H."/>
        </authorList>
    </citation>
    <scope>NUCLEOTIDE SEQUENCE [LARGE SCALE GENOMIC DNA]</scope>
    <source>
        <strain evidence="4 5">2789STDY5608636</strain>
    </source>
</reference>
<dbReference type="EMBL" id="CYTV01000006">
    <property type="protein sequence ID" value="CUI88386.1"/>
    <property type="molecule type" value="Genomic_DNA"/>
</dbReference>
<dbReference type="AlphaFoldDB" id="A0A0M7G079"/>
<sequence length="180" mass="20444">MSMRLIPFEPAHYARLASWFDDQRGVVQWGGSQVRYPLDAAQFDRMLAETHGERPARRCWMAEADGELIGHGQLGFEWHDGNARLGRILIAPSARGKGWARPMLAQLIDHAYAHPEIERVELNVYTFNTPAIQLYKTMGFVWEGVRRSSIRSGVGQERWDTGHMSVLRAEWRARTVAAAG</sequence>
<dbReference type="PANTHER" id="PTHR43877">
    <property type="entry name" value="AMINOALKYLPHOSPHONATE N-ACETYLTRANSFERASE-RELATED-RELATED"/>
    <property type="match status" value="1"/>
</dbReference>
<dbReference type="Pfam" id="PF00583">
    <property type="entry name" value="Acetyltransf_1"/>
    <property type="match status" value="1"/>
</dbReference>
<feature type="domain" description="N-acetyltransferase" evidence="3">
    <location>
        <begin position="3"/>
        <end position="161"/>
    </location>
</feature>
<keyword evidence="1 4" id="KW-0808">Transferase</keyword>
<evidence type="ECO:0000259" key="3">
    <source>
        <dbReference type="PROSITE" id="PS51186"/>
    </source>
</evidence>
<gene>
    <name evidence="4" type="ORF">ERS370011_02715</name>
</gene>
<accession>A0A0M7G079</accession>
<dbReference type="CDD" id="cd04301">
    <property type="entry name" value="NAT_SF"/>
    <property type="match status" value="1"/>
</dbReference>
<evidence type="ECO:0000256" key="2">
    <source>
        <dbReference type="ARBA" id="ARBA00023315"/>
    </source>
</evidence>
<dbReference type="Gene3D" id="3.40.630.30">
    <property type="match status" value="1"/>
</dbReference>